<reference evidence="6" key="1">
    <citation type="journal article" date="2017" name="Genome Announc.">
        <title>The Completed PacBio Single-Molecule Real-Time Sequence of Methylosinus trichosporium Strain OB3b Reveals the Presence of a Third Large Plasmid.</title>
        <authorList>
            <person name="Heil J.R."/>
            <person name="Lynch M.D."/>
            <person name="Cheng J."/>
            <person name="Matysiakiewicz O."/>
            <person name="D'Alessio M."/>
            <person name="Charles T.C."/>
        </authorList>
    </citation>
    <scope>NUCLEOTIDE SEQUENCE</scope>
    <source>
        <strain evidence="6">OB3b</strain>
    </source>
</reference>
<dbReference type="InterPro" id="IPR036390">
    <property type="entry name" value="WH_DNA-bd_sf"/>
</dbReference>
<keyword evidence="2" id="KW-0805">Transcription regulation</keyword>
<dbReference type="CDD" id="cd08414">
    <property type="entry name" value="PBP2_LTTR_aromatics_like"/>
    <property type="match status" value="1"/>
</dbReference>
<dbReference type="Gene3D" id="3.40.190.10">
    <property type="entry name" value="Periplasmic binding protein-like II"/>
    <property type="match status" value="2"/>
</dbReference>
<evidence type="ECO:0000256" key="4">
    <source>
        <dbReference type="ARBA" id="ARBA00023163"/>
    </source>
</evidence>
<gene>
    <name evidence="6" type="ORF">CQW49_14650</name>
    <name evidence="7" type="ORF">CQW49_14920</name>
</gene>
<keyword evidence="3" id="KW-0238">DNA-binding</keyword>
<dbReference type="AlphaFoldDB" id="A0A2D2D1V2"/>
<sequence length="305" mass="33608">MNSELRDLKWALVASRHRSLRQAAETLNTRQSTLSRRLHDLECELGVDLFERTTGGTKLTPVGREFLDLARPLVDEADRLFLTFKTRRNGGRRPLRIGICSSLSAGNLRETLAELRRQIADADILLVDGAKEGLLGELVAGAIDVAILTSGGGRWNDRVLPLWGERVVVAVPEHHPLNNRPAIKWRELCDNRILLTRSGVDSELEQLLSVKAGGSDSLRISYQDVSLDRLLSLVGAGYGVAPLLEGAVGFVCPGVAHRELHGDCGQMRLQFAAYWKETNGSPMLQPFLDLLRARYPDLSVSATSD</sequence>
<dbReference type="PANTHER" id="PTHR30346">
    <property type="entry name" value="TRANSCRIPTIONAL DUAL REGULATOR HCAR-RELATED"/>
    <property type="match status" value="1"/>
</dbReference>
<evidence type="ECO:0000313" key="8">
    <source>
        <dbReference type="Proteomes" id="UP000230709"/>
    </source>
</evidence>
<dbReference type="InterPro" id="IPR000847">
    <property type="entry name" value="LysR_HTH_N"/>
</dbReference>
<dbReference type="Gene3D" id="1.10.10.10">
    <property type="entry name" value="Winged helix-like DNA-binding domain superfamily/Winged helix DNA-binding domain"/>
    <property type="match status" value="1"/>
</dbReference>
<dbReference type="STRING" id="595536.GCA_000178815_02195"/>
<evidence type="ECO:0000256" key="1">
    <source>
        <dbReference type="ARBA" id="ARBA00009437"/>
    </source>
</evidence>
<dbReference type="InterPro" id="IPR036388">
    <property type="entry name" value="WH-like_DNA-bd_sf"/>
</dbReference>
<dbReference type="PANTHER" id="PTHR30346:SF0">
    <property type="entry name" value="HCA OPERON TRANSCRIPTIONAL ACTIVATOR HCAR"/>
    <property type="match status" value="1"/>
</dbReference>
<comment type="similarity">
    <text evidence="1">Belongs to the LysR transcriptional regulatory family.</text>
</comment>
<dbReference type="KEGG" id="mtw:CQW49_14920"/>
<dbReference type="SUPFAM" id="SSF53850">
    <property type="entry name" value="Periplasmic binding protein-like II"/>
    <property type="match status" value="1"/>
</dbReference>
<protein>
    <submittedName>
        <fullName evidence="6">LysR family transcriptional regulator</fullName>
    </submittedName>
</protein>
<name>A0A2D2D1V2_METT3</name>
<dbReference type="InterPro" id="IPR005119">
    <property type="entry name" value="LysR_subst-bd"/>
</dbReference>
<evidence type="ECO:0000313" key="6">
    <source>
        <dbReference type="EMBL" id="ATQ68981.1"/>
    </source>
</evidence>
<organism evidence="6 8">
    <name type="scientific">Methylosinus trichosporium (strain ATCC 35070 / NCIMB 11131 / UNIQEM 75 / OB3b)</name>
    <dbReference type="NCBI Taxonomy" id="595536"/>
    <lineage>
        <taxon>Bacteria</taxon>
        <taxon>Pseudomonadati</taxon>
        <taxon>Pseudomonadota</taxon>
        <taxon>Alphaproteobacteria</taxon>
        <taxon>Hyphomicrobiales</taxon>
        <taxon>Methylocystaceae</taxon>
        <taxon>Methylosinus</taxon>
    </lineage>
</organism>
<dbReference type="KEGG" id="mtw:CQW49_14650"/>
<dbReference type="Proteomes" id="UP000230709">
    <property type="component" value="Chromosome"/>
</dbReference>
<dbReference type="PRINTS" id="PR00039">
    <property type="entry name" value="HTHLYSR"/>
</dbReference>
<dbReference type="EMBL" id="CP023737">
    <property type="protein sequence ID" value="ATQ68981.1"/>
    <property type="molecule type" value="Genomic_DNA"/>
</dbReference>
<dbReference type="PROSITE" id="PS50931">
    <property type="entry name" value="HTH_LYSR"/>
    <property type="match status" value="1"/>
</dbReference>
<feature type="domain" description="HTH lysR-type" evidence="5">
    <location>
        <begin position="1"/>
        <end position="60"/>
    </location>
</feature>
<dbReference type="GO" id="GO:0003700">
    <property type="term" value="F:DNA-binding transcription factor activity"/>
    <property type="evidence" value="ECO:0007669"/>
    <property type="project" value="InterPro"/>
</dbReference>
<dbReference type="RefSeq" id="WP_040566420.1">
    <property type="nucleotide sequence ID" value="NZ_ADVE02000001.1"/>
</dbReference>
<keyword evidence="4" id="KW-0804">Transcription</keyword>
<dbReference type="Pfam" id="PF03466">
    <property type="entry name" value="LysR_substrate"/>
    <property type="match status" value="1"/>
</dbReference>
<dbReference type="EMBL" id="CP023737">
    <property type="protein sequence ID" value="ATQ69020.1"/>
    <property type="molecule type" value="Genomic_DNA"/>
</dbReference>
<dbReference type="Pfam" id="PF00126">
    <property type="entry name" value="HTH_1"/>
    <property type="match status" value="1"/>
</dbReference>
<proteinExistence type="inferred from homology"/>
<evidence type="ECO:0000259" key="5">
    <source>
        <dbReference type="PROSITE" id="PS50931"/>
    </source>
</evidence>
<reference evidence="8" key="2">
    <citation type="submission" date="2017-10" db="EMBL/GenBank/DDBJ databases">
        <title>Completed PacBio SMRT sequence of Methylosinus trichosporium OB3b reveals presence of a third large plasmid.</title>
        <authorList>
            <person name="Charles T.C."/>
            <person name="Lynch M.D.J."/>
            <person name="Heil J.R."/>
            <person name="Cheng J."/>
        </authorList>
    </citation>
    <scope>NUCLEOTIDE SEQUENCE [LARGE SCALE GENOMIC DNA]</scope>
    <source>
        <strain evidence="8">OB3b</strain>
    </source>
</reference>
<dbReference type="GO" id="GO:0003677">
    <property type="term" value="F:DNA binding"/>
    <property type="evidence" value="ECO:0007669"/>
    <property type="project" value="UniProtKB-KW"/>
</dbReference>
<evidence type="ECO:0000313" key="7">
    <source>
        <dbReference type="EMBL" id="ATQ69020.1"/>
    </source>
</evidence>
<dbReference type="GO" id="GO:0032993">
    <property type="term" value="C:protein-DNA complex"/>
    <property type="evidence" value="ECO:0007669"/>
    <property type="project" value="TreeGrafter"/>
</dbReference>
<evidence type="ECO:0000256" key="2">
    <source>
        <dbReference type="ARBA" id="ARBA00023015"/>
    </source>
</evidence>
<dbReference type="SUPFAM" id="SSF46785">
    <property type="entry name" value="Winged helix' DNA-binding domain"/>
    <property type="match status" value="1"/>
</dbReference>
<keyword evidence="8" id="KW-1185">Reference proteome</keyword>
<evidence type="ECO:0000256" key="3">
    <source>
        <dbReference type="ARBA" id="ARBA00023125"/>
    </source>
</evidence>
<accession>A0A2D2D1V2</accession>